<feature type="domain" description="RING-type" evidence="10">
    <location>
        <begin position="306"/>
        <end position="347"/>
    </location>
</feature>
<dbReference type="FunFam" id="3.30.40.10:FF:000451">
    <property type="entry name" value="E3 ubiquitin-protein ligase rnf12-A"/>
    <property type="match status" value="1"/>
</dbReference>
<keyword evidence="6" id="KW-0833">Ubl conjugation pathway</keyword>
<evidence type="ECO:0000256" key="8">
    <source>
        <dbReference type="PROSITE-ProRule" id="PRU00175"/>
    </source>
</evidence>
<dbReference type="SMART" id="SM00184">
    <property type="entry name" value="RING"/>
    <property type="match status" value="1"/>
</dbReference>
<evidence type="ECO:0000256" key="5">
    <source>
        <dbReference type="ARBA" id="ARBA00022771"/>
    </source>
</evidence>
<evidence type="ECO:0000256" key="1">
    <source>
        <dbReference type="ARBA" id="ARBA00000900"/>
    </source>
</evidence>
<dbReference type="Pfam" id="PF13639">
    <property type="entry name" value="zf-RING_2"/>
    <property type="match status" value="1"/>
</dbReference>
<dbReference type="AlphaFoldDB" id="A0AAN9EC75"/>
<dbReference type="EMBL" id="JAYWIO010000007">
    <property type="protein sequence ID" value="KAK7251684.1"/>
    <property type="molecule type" value="Genomic_DNA"/>
</dbReference>
<dbReference type="Gene3D" id="3.30.40.10">
    <property type="entry name" value="Zinc/RING finger domain, C3HC4 (zinc finger)"/>
    <property type="match status" value="1"/>
</dbReference>
<evidence type="ECO:0000313" key="11">
    <source>
        <dbReference type="EMBL" id="KAK7251684.1"/>
    </source>
</evidence>
<evidence type="ECO:0000256" key="9">
    <source>
        <dbReference type="SAM" id="MobiDB-lite"/>
    </source>
</evidence>
<reference evidence="11 12" key="1">
    <citation type="submission" date="2024-01" db="EMBL/GenBank/DDBJ databases">
        <title>The genomes of 5 underutilized Papilionoideae crops provide insights into root nodulation and disease resistanc.</title>
        <authorList>
            <person name="Yuan L."/>
        </authorList>
    </citation>
    <scope>NUCLEOTIDE SEQUENCE [LARGE SCALE GENOMIC DNA]</scope>
    <source>
        <strain evidence="11">ZHUSHIDOU_FW_LH</strain>
        <tissue evidence="11">Leaf</tissue>
    </source>
</reference>
<dbReference type="PANTHER" id="PTHR22937">
    <property type="entry name" value="E3 UBIQUITIN-PROTEIN LIGASE RNF165"/>
    <property type="match status" value="1"/>
</dbReference>
<dbReference type="GO" id="GO:0008270">
    <property type="term" value="F:zinc ion binding"/>
    <property type="evidence" value="ECO:0007669"/>
    <property type="project" value="UniProtKB-KW"/>
</dbReference>
<evidence type="ECO:0000256" key="4">
    <source>
        <dbReference type="ARBA" id="ARBA00022723"/>
    </source>
</evidence>
<feature type="region of interest" description="Disordered" evidence="9">
    <location>
        <begin position="1"/>
        <end position="26"/>
    </location>
</feature>
<dbReference type="InterPro" id="IPR001841">
    <property type="entry name" value="Znf_RING"/>
</dbReference>
<evidence type="ECO:0000256" key="6">
    <source>
        <dbReference type="ARBA" id="ARBA00022786"/>
    </source>
</evidence>
<dbReference type="InterPro" id="IPR045191">
    <property type="entry name" value="MBR1/2-like"/>
</dbReference>
<keyword evidence="12" id="KW-1185">Reference proteome</keyword>
<comment type="caution">
    <text evidence="11">The sequence shown here is derived from an EMBL/GenBank/DDBJ whole genome shotgun (WGS) entry which is preliminary data.</text>
</comment>
<feature type="compositionally biased region" description="Low complexity" evidence="9">
    <location>
        <begin position="107"/>
        <end position="116"/>
    </location>
</feature>
<feature type="compositionally biased region" description="Polar residues" evidence="9">
    <location>
        <begin position="8"/>
        <end position="26"/>
    </location>
</feature>
<proteinExistence type="predicted"/>
<accession>A0AAN9EC75</accession>
<dbReference type="PROSITE" id="PS50089">
    <property type="entry name" value="ZF_RING_2"/>
    <property type="match status" value="1"/>
</dbReference>
<dbReference type="EC" id="2.3.2.27" evidence="2"/>
<keyword evidence="4" id="KW-0479">Metal-binding</keyword>
<dbReference type="PANTHER" id="PTHR22937:SF125">
    <property type="entry name" value="RING-TYPE E3 UBIQUITIN TRANSFERASE"/>
    <property type="match status" value="1"/>
</dbReference>
<feature type="compositionally biased region" description="Basic residues" evidence="9">
    <location>
        <begin position="95"/>
        <end position="106"/>
    </location>
</feature>
<sequence>MKWRKPRNQINNITETTTDPNPQISSLTQSTTCKTTISSLFTSTFSSNNEEKNKKKTNFSAASSSFRRSFGCTAGASQQVSVPAVIRSSADWQGKKKKSRKKKHKNISSSSSNNNNGGVLEGSNFQDVWCGPGIGFSTDAAVASSVDCAVTRKNVSSSSSRGKIDVDKITTHRERPSYLGRRTVIPETISFLDSDPDIFGASESFGPAATYYRHIRDPSSDDSPDVFAEIMTLQGSLVMGGRLTHDQFRDWRLDIDNMSYEQLLDLGERIGYVNTGLKEDEMRHGIRKTKFQFSDDASKHQVDKKCSICQDEYEANDELGKLNCGHNYHFQCIKQWVAHKNFCPVCKQQVVARH</sequence>
<evidence type="ECO:0000256" key="3">
    <source>
        <dbReference type="ARBA" id="ARBA00022679"/>
    </source>
</evidence>
<dbReference type="InterPro" id="IPR013083">
    <property type="entry name" value="Znf_RING/FYVE/PHD"/>
</dbReference>
<keyword evidence="7" id="KW-0862">Zinc</keyword>
<evidence type="ECO:0000259" key="10">
    <source>
        <dbReference type="PROSITE" id="PS50089"/>
    </source>
</evidence>
<evidence type="ECO:0000256" key="2">
    <source>
        <dbReference type="ARBA" id="ARBA00012483"/>
    </source>
</evidence>
<organism evidence="11 12">
    <name type="scientific">Crotalaria pallida</name>
    <name type="common">Smooth rattlebox</name>
    <name type="synonym">Crotalaria striata</name>
    <dbReference type="NCBI Taxonomy" id="3830"/>
    <lineage>
        <taxon>Eukaryota</taxon>
        <taxon>Viridiplantae</taxon>
        <taxon>Streptophyta</taxon>
        <taxon>Embryophyta</taxon>
        <taxon>Tracheophyta</taxon>
        <taxon>Spermatophyta</taxon>
        <taxon>Magnoliopsida</taxon>
        <taxon>eudicotyledons</taxon>
        <taxon>Gunneridae</taxon>
        <taxon>Pentapetalae</taxon>
        <taxon>rosids</taxon>
        <taxon>fabids</taxon>
        <taxon>Fabales</taxon>
        <taxon>Fabaceae</taxon>
        <taxon>Papilionoideae</taxon>
        <taxon>50 kb inversion clade</taxon>
        <taxon>genistoids sensu lato</taxon>
        <taxon>core genistoids</taxon>
        <taxon>Crotalarieae</taxon>
        <taxon>Crotalaria</taxon>
    </lineage>
</organism>
<dbReference type="GO" id="GO:0061630">
    <property type="term" value="F:ubiquitin protein ligase activity"/>
    <property type="evidence" value="ECO:0007669"/>
    <property type="project" value="UniProtKB-EC"/>
</dbReference>
<feature type="region of interest" description="Disordered" evidence="9">
    <location>
        <begin position="88"/>
        <end position="119"/>
    </location>
</feature>
<evidence type="ECO:0000256" key="7">
    <source>
        <dbReference type="ARBA" id="ARBA00022833"/>
    </source>
</evidence>
<protein>
    <recommendedName>
        <fullName evidence="2">RING-type E3 ubiquitin transferase</fullName>
        <ecNumber evidence="2">2.3.2.27</ecNumber>
    </recommendedName>
</protein>
<comment type="catalytic activity">
    <reaction evidence="1">
        <text>S-ubiquitinyl-[E2 ubiquitin-conjugating enzyme]-L-cysteine + [acceptor protein]-L-lysine = [E2 ubiquitin-conjugating enzyme]-L-cysteine + N(6)-ubiquitinyl-[acceptor protein]-L-lysine.</text>
        <dbReference type="EC" id="2.3.2.27"/>
    </reaction>
</comment>
<gene>
    <name evidence="11" type="ORF">RIF29_35088</name>
</gene>
<name>A0AAN9EC75_CROPI</name>
<dbReference type="Proteomes" id="UP001372338">
    <property type="component" value="Unassembled WGS sequence"/>
</dbReference>
<evidence type="ECO:0000313" key="12">
    <source>
        <dbReference type="Proteomes" id="UP001372338"/>
    </source>
</evidence>
<dbReference type="SUPFAM" id="SSF57850">
    <property type="entry name" value="RING/U-box"/>
    <property type="match status" value="1"/>
</dbReference>
<keyword evidence="5 8" id="KW-0863">Zinc-finger</keyword>
<keyword evidence="3" id="KW-0808">Transferase</keyword>